<organism evidence="2 3">
    <name type="scientific">Steinernema glaseri</name>
    <dbReference type="NCBI Taxonomy" id="37863"/>
    <lineage>
        <taxon>Eukaryota</taxon>
        <taxon>Metazoa</taxon>
        <taxon>Ecdysozoa</taxon>
        <taxon>Nematoda</taxon>
        <taxon>Chromadorea</taxon>
        <taxon>Rhabditida</taxon>
        <taxon>Tylenchina</taxon>
        <taxon>Panagrolaimomorpha</taxon>
        <taxon>Strongyloidoidea</taxon>
        <taxon>Steinernematidae</taxon>
        <taxon>Steinernema</taxon>
    </lineage>
</organism>
<keyword evidence="2" id="KW-1185">Reference proteome</keyword>
<dbReference type="AlphaFoldDB" id="A0A1I8A888"/>
<evidence type="ECO:0000313" key="3">
    <source>
        <dbReference type="WBParaSite" id="L893_g33832.t1"/>
    </source>
</evidence>
<reference evidence="3" key="1">
    <citation type="submission" date="2016-11" db="UniProtKB">
        <authorList>
            <consortium name="WormBaseParasite"/>
        </authorList>
    </citation>
    <scope>IDENTIFICATION</scope>
</reference>
<proteinExistence type="predicted"/>
<sequence length="68" mass="7584">MFVNNLRLILLVVAVVLVTVDAQHFFPYHYNQVNSIFSHPVHRPNVAVGSPLARIFLLCNGINCPARG</sequence>
<dbReference type="WBParaSite" id="L893_g33832.t1">
    <property type="protein sequence ID" value="L893_g33832.t1"/>
    <property type="gene ID" value="L893_g33832"/>
</dbReference>
<evidence type="ECO:0000256" key="1">
    <source>
        <dbReference type="SAM" id="SignalP"/>
    </source>
</evidence>
<protein>
    <submittedName>
        <fullName evidence="3">Secreted protein</fullName>
    </submittedName>
</protein>
<feature type="signal peptide" evidence="1">
    <location>
        <begin position="1"/>
        <end position="22"/>
    </location>
</feature>
<accession>A0A1I8A888</accession>
<keyword evidence="1" id="KW-0732">Signal</keyword>
<evidence type="ECO:0000313" key="2">
    <source>
        <dbReference type="Proteomes" id="UP000095287"/>
    </source>
</evidence>
<feature type="chain" id="PRO_5009314376" evidence="1">
    <location>
        <begin position="23"/>
        <end position="68"/>
    </location>
</feature>
<dbReference type="Proteomes" id="UP000095287">
    <property type="component" value="Unplaced"/>
</dbReference>
<name>A0A1I8A888_9BILA</name>